<dbReference type="Pfam" id="PF12849">
    <property type="entry name" value="PBP_like_2"/>
    <property type="match status" value="1"/>
</dbReference>
<feature type="domain" description="PBP" evidence="3">
    <location>
        <begin position="20"/>
        <end position="256"/>
    </location>
</feature>
<name>A0ABY4LBP6_9BACT</name>
<protein>
    <submittedName>
        <fullName evidence="4">Substrate-binding domain-containing protein</fullName>
    </submittedName>
</protein>
<proteinExistence type="predicted"/>
<dbReference type="PANTHER" id="PTHR30570">
    <property type="entry name" value="PERIPLASMIC PHOSPHATE BINDING COMPONENT OF PHOSPHATE ABC TRANSPORTER"/>
    <property type="match status" value="1"/>
</dbReference>
<dbReference type="SUPFAM" id="SSF53850">
    <property type="entry name" value="Periplasmic binding protein-like II"/>
    <property type="match status" value="1"/>
</dbReference>
<evidence type="ECO:0000313" key="5">
    <source>
        <dbReference type="Proteomes" id="UP000831485"/>
    </source>
</evidence>
<reference evidence="4" key="1">
    <citation type="submission" date="2022-04" db="EMBL/GenBank/DDBJ databases">
        <authorList>
            <person name="Liu G."/>
        </authorList>
    </citation>
    <scope>NUCLEOTIDE SEQUENCE</scope>
    <source>
        <strain evidence="4">RG22</strain>
    </source>
</reference>
<dbReference type="PANTHER" id="PTHR30570:SF1">
    <property type="entry name" value="PHOSPHATE-BINDING PROTEIN PSTS"/>
    <property type="match status" value="1"/>
</dbReference>
<dbReference type="InterPro" id="IPR024370">
    <property type="entry name" value="PBP_domain"/>
</dbReference>
<dbReference type="RefSeq" id="WP_248646704.1">
    <property type="nucleotide sequence ID" value="NZ_CP096574.1"/>
</dbReference>
<keyword evidence="1 2" id="KW-0732">Signal</keyword>
<keyword evidence="5" id="KW-1185">Reference proteome</keyword>
<evidence type="ECO:0000259" key="3">
    <source>
        <dbReference type="Pfam" id="PF12849"/>
    </source>
</evidence>
<sequence>MRIPTRLPAVLTILSLFTSITAASAETIRLNGTGSGLVLMKPLLAAFQKDNKGVTFDLEKSLGSSASIKAVARNALDLAVSGRPLKPEESAEGLVMQEYGKTPFVVVTNKQVRVDNLTLKELAAMYAGQTVKWPDGEMVRVVLRPNEDVDSKLTRSMSPEMDRALTVAQGRKDMLLGVTDNDAFENVRKTQGALGMLSLSLPVSEPGAVNVVRLNGVQPTVANLAGGKYPYAKTLYLVTRKDAGAAVAKFLKFLESRKGRTLAAKHGLVYSGAK</sequence>
<feature type="chain" id="PRO_5047350839" evidence="2">
    <location>
        <begin position="23"/>
        <end position="274"/>
    </location>
</feature>
<dbReference type="Gene3D" id="3.40.190.10">
    <property type="entry name" value="Periplasmic binding protein-like II"/>
    <property type="match status" value="2"/>
</dbReference>
<evidence type="ECO:0000256" key="1">
    <source>
        <dbReference type="ARBA" id="ARBA00022729"/>
    </source>
</evidence>
<evidence type="ECO:0000313" key="4">
    <source>
        <dbReference type="EMBL" id="UPU35403.1"/>
    </source>
</evidence>
<dbReference type="Proteomes" id="UP000831485">
    <property type="component" value="Chromosome"/>
</dbReference>
<evidence type="ECO:0000256" key="2">
    <source>
        <dbReference type="SAM" id="SignalP"/>
    </source>
</evidence>
<organism evidence="4 5">
    <name type="scientific">Geomonas paludis</name>
    <dbReference type="NCBI Taxonomy" id="2740185"/>
    <lineage>
        <taxon>Bacteria</taxon>
        <taxon>Pseudomonadati</taxon>
        <taxon>Thermodesulfobacteriota</taxon>
        <taxon>Desulfuromonadia</taxon>
        <taxon>Geobacterales</taxon>
        <taxon>Geobacteraceae</taxon>
        <taxon>Geomonas</taxon>
    </lineage>
</organism>
<gene>
    <name evidence="4" type="ORF">M1B72_18450</name>
</gene>
<accession>A0ABY4LBP6</accession>
<dbReference type="EMBL" id="CP096574">
    <property type="protein sequence ID" value="UPU35403.1"/>
    <property type="molecule type" value="Genomic_DNA"/>
</dbReference>
<dbReference type="InterPro" id="IPR050811">
    <property type="entry name" value="Phosphate_ABC_transporter"/>
</dbReference>
<feature type="signal peptide" evidence="2">
    <location>
        <begin position="1"/>
        <end position="22"/>
    </location>
</feature>